<protein>
    <recommendedName>
        <fullName evidence="1">Zinc knuckle CX2CX4HX4C domain-containing protein</fullName>
    </recommendedName>
</protein>
<gene>
    <name evidence="2" type="ORF">PVK06_013971</name>
</gene>
<comment type="caution">
    <text evidence="2">The sequence shown here is derived from an EMBL/GenBank/DDBJ whole genome shotgun (WGS) entry which is preliminary data.</text>
</comment>
<dbReference type="Pfam" id="PF14392">
    <property type="entry name" value="zf-CCHC_4"/>
    <property type="match status" value="1"/>
</dbReference>
<accession>A0ABR0PTR5</accession>
<keyword evidence="3" id="KW-1185">Reference proteome</keyword>
<sequence>MEDSVAGLSLDDEEDEVIQLEVEETSKEISYVNCLVGVFLTSSVVHFQAMRSTLAKRVIKNGPWNFNSYLLILHRLKLGEDPLVKATKEKGEDCVEKWKKIVLKNGKSVYVRFEYKKLTLFCFLCERLGHRESFCPTRVTQPQSEYVFNRDISLRTQSRRNQSWKSRWLMKDDREKSPIFGNPMLMGERRNEGILNPNLGQINEDFDKEIVAYEEASSPIVYSDGLKRPRVQKNIQSAGLTKQTTHNQDLLPEMRRIWRHFHSCQIQFIACEDDQAAHTMAVEDAPLKAVEVVDSDRRSSRPP</sequence>
<organism evidence="2 3">
    <name type="scientific">Gossypium arboreum</name>
    <name type="common">Tree cotton</name>
    <name type="synonym">Gossypium nanking</name>
    <dbReference type="NCBI Taxonomy" id="29729"/>
    <lineage>
        <taxon>Eukaryota</taxon>
        <taxon>Viridiplantae</taxon>
        <taxon>Streptophyta</taxon>
        <taxon>Embryophyta</taxon>
        <taxon>Tracheophyta</taxon>
        <taxon>Spermatophyta</taxon>
        <taxon>Magnoliopsida</taxon>
        <taxon>eudicotyledons</taxon>
        <taxon>Gunneridae</taxon>
        <taxon>Pentapetalae</taxon>
        <taxon>rosids</taxon>
        <taxon>malvids</taxon>
        <taxon>Malvales</taxon>
        <taxon>Malvaceae</taxon>
        <taxon>Malvoideae</taxon>
        <taxon>Gossypium</taxon>
    </lineage>
</organism>
<reference evidence="2 3" key="1">
    <citation type="submission" date="2023-03" db="EMBL/GenBank/DDBJ databases">
        <title>WGS of Gossypium arboreum.</title>
        <authorList>
            <person name="Yu D."/>
        </authorList>
    </citation>
    <scope>NUCLEOTIDE SEQUENCE [LARGE SCALE GENOMIC DNA]</scope>
    <source>
        <tissue evidence="2">Leaf</tissue>
    </source>
</reference>
<feature type="domain" description="Zinc knuckle CX2CX4HX4C" evidence="1">
    <location>
        <begin position="97"/>
        <end position="136"/>
    </location>
</feature>
<evidence type="ECO:0000313" key="2">
    <source>
        <dbReference type="EMBL" id="KAK5830177.1"/>
    </source>
</evidence>
<name>A0ABR0PTR5_GOSAR</name>
<evidence type="ECO:0000313" key="3">
    <source>
        <dbReference type="Proteomes" id="UP001358586"/>
    </source>
</evidence>
<proteinExistence type="predicted"/>
<dbReference type="InterPro" id="IPR025836">
    <property type="entry name" value="Zn_knuckle_CX2CX4HX4C"/>
</dbReference>
<evidence type="ECO:0000259" key="1">
    <source>
        <dbReference type="Pfam" id="PF14392"/>
    </source>
</evidence>
<dbReference type="Proteomes" id="UP001358586">
    <property type="component" value="Chromosome 5"/>
</dbReference>
<dbReference type="EMBL" id="JARKNE010000005">
    <property type="protein sequence ID" value="KAK5830177.1"/>
    <property type="molecule type" value="Genomic_DNA"/>
</dbReference>